<name>A0A507QKM7_MONPU</name>
<keyword evidence="7" id="KW-1185">Reference proteome</keyword>
<feature type="compositionally biased region" description="Pro residues" evidence="1">
    <location>
        <begin position="340"/>
        <end position="352"/>
    </location>
</feature>
<dbReference type="InterPro" id="IPR056033">
    <property type="entry name" value="DUF7614"/>
</dbReference>
<organism evidence="6 7">
    <name type="scientific">Monascus purpureus</name>
    <name type="common">Red mold</name>
    <name type="synonym">Monascus anka</name>
    <dbReference type="NCBI Taxonomy" id="5098"/>
    <lineage>
        <taxon>Eukaryota</taxon>
        <taxon>Fungi</taxon>
        <taxon>Dikarya</taxon>
        <taxon>Ascomycota</taxon>
        <taxon>Pezizomycotina</taxon>
        <taxon>Eurotiomycetes</taxon>
        <taxon>Eurotiomycetidae</taxon>
        <taxon>Eurotiales</taxon>
        <taxon>Aspergillaceae</taxon>
        <taxon>Monascus</taxon>
    </lineage>
</organism>
<feature type="compositionally biased region" description="Low complexity" evidence="1">
    <location>
        <begin position="223"/>
        <end position="232"/>
    </location>
</feature>
<dbReference type="InterPro" id="IPR056030">
    <property type="entry name" value="DUF7611"/>
</dbReference>
<dbReference type="Pfam" id="PF24588">
    <property type="entry name" value="DUF7613"/>
    <property type="match status" value="1"/>
</dbReference>
<feature type="compositionally biased region" description="Pro residues" evidence="1">
    <location>
        <begin position="373"/>
        <end position="393"/>
    </location>
</feature>
<protein>
    <submittedName>
        <fullName evidence="6">Uncharacterized protein</fullName>
    </submittedName>
</protein>
<feature type="domain" description="DUF7612" evidence="3">
    <location>
        <begin position="724"/>
        <end position="854"/>
    </location>
</feature>
<dbReference type="InterPro" id="IPR056031">
    <property type="entry name" value="DUF7612"/>
</dbReference>
<feature type="region of interest" description="Disordered" evidence="1">
    <location>
        <begin position="13"/>
        <end position="204"/>
    </location>
</feature>
<evidence type="ECO:0000259" key="4">
    <source>
        <dbReference type="Pfam" id="PF24588"/>
    </source>
</evidence>
<dbReference type="STRING" id="5098.A0A507QKM7"/>
<dbReference type="Pfam" id="PF24589">
    <property type="entry name" value="DUF7614"/>
    <property type="match status" value="1"/>
</dbReference>
<dbReference type="AlphaFoldDB" id="A0A507QKM7"/>
<evidence type="ECO:0000256" key="1">
    <source>
        <dbReference type="SAM" id="MobiDB-lite"/>
    </source>
</evidence>
<feature type="domain" description="DUF7614" evidence="5">
    <location>
        <begin position="1020"/>
        <end position="1140"/>
    </location>
</feature>
<feature type="domain" description="DUF7611" evidence="2">
    <location>
        <begin position="567"/>
        <end position="722"/>
    </location>
</feature>
<comment type="caution">
    <text evidence="6">The sequence shown here is derived from an EMBL/GenBank/DDBJ whole genome shotgun (WGS) entry which is preliminary data.</text>
</comment>
<dbReference type="InterPro" id="IPR056032">
    <property type="entry name" value="DUF7613"/>
</dbReference>
<feature type="region of interest" description="Disordered" evidence="1">
    <location>
        <begin position="223"/>
        <end position="398"/>
    </location>
</feature>
<feature type="compositionally biased region" description="Basic and acidic residues" evidence="1">
    <location>
        <begin position="188"/>
        <end position="204"/>
    </location>
</feature>
<dbReference type="Pfam" id="PF24586">
    <property type="entry name" value="DUF7611"/>
    <property type="match status" value="1"/>
</dbReference>
<proteinExistence type="predicted"/>
<evidence type="ECO:0000259" key="5">
    <source>
        <dbReference type="Pfam" id="PF24589"/>
    </source>
</evidence>
<reference evidence="6 7" key="1">
    <citation type="submission" date="2019-06" db="EMBL/GenBank/DDBJ databases">
        <title>Wine fermentation using esterase from Monascus purpureus.</title>
        <authorList>
            <person name="Geng C."/>
            <person name="Zhang Y."/>
        </authorList>
    </citation>
    <scope>NUCLEOTIDE SEQUENCE [LARGE SCALE GENOMIC DNA]</scope>
    <source>
        <strain evidence="6">HQ1</strain>
    </source>
</reference>
<dbReference type="Proteomes" id="UP000319663">
    <property type="component" value="Unassembled WGS sequence"/>
</dbReference>
<feature type="compositionally biased region" description="Basic and acidic residues" evidence="1">
    <location>
        <begin position="24"/>
        <end position="35"/>
    </location>
</feature>
<gene>
    <name evidence="6" type="ORF">MPDQ_002371</name>
</gene>
<evidence type="ECO:0000259" key="3">
    <source>
        <dbReference type="Pfam" id="PF24587"/>
    </source>
</evidence>
<feature type="compositionally biased region" description="Polar residues" evidence="1">
    <location>
        <begin position="278"/>
        <end position="287"/>
    </location>
</feature>
<evidence type="ECO:0000313" key="6">
    <source>
        <dbReference type="EMBL" id="TQB69076.1"/>
    </source>
</evidence>
<dbReference type="EMBL" id="VIFY01000173">
    <property type="protein sequence ID" value="TQB69076.1"/>
    <property type="molecule type" value="Genomic_DNA"/>
</dbReference>
<feature type="compositionally biased region" description="Low complexity" evidence="1">
    <location>
        <begin position="146"/>
        <end position="164"/>
    </location>
</feature>
<feature type="domain" description="DUF7613" evidence="4">
    <location>
        <begin position="864"/>
        <end position="1014"/>
    </location>
</feature>
<sequence length="1171" mass="129418">MPVDNSVAYVAAERSKSIRKPHWREKLFSKDKNKGTSEAQIEAFLGTARASPTPTDVPPAAPSLPKPVPAPRLNISTHNWPSSHDLSSPSPVSNPSSAPDPYAPVKAPNKPKSGRRRGLRVRFSNRGPDVIGEGGDEAEDPPLHISVSHNRSRSSSSDQSEYLSPQQERFSPPTLPQLRINTVASSRDQGKDNAKGLHADDWRPLLHNPQDAELLMALGSGRSGSRLSFRASPESNSFAQRVRARMQAEEGRALQKGYNEPSSPSNGEEPDSHEFVTVPTSPSSLFGTSPVAAKTGPFNVSHTPHPALAIHKQSDASPVESPIDRRPSPNRFPAASTPKHSPPQPGPVPAEPPTYSRPLNAENRNKSTSRSPQPLPQPPFEPSPKPAPQPVSQPPKASLRSIANQFGEIAFDELETYVARYSDMFKIAAEHSKPLAETSLPEWIRAAVWWFLRGKKRLESYARTPSSSPVGAEQAVLDLGKALWINQHVIPQNSELQRYGVTSVDALFAVANTTGDTKISEILSQYQALMSHIRSLAISIKRHSILSTISSHPTSTDRLDTSLWLEYPMFAPDVSAVLSGMSSRSMLVERAGKTPSTAHMMPVGDTSRFFSYGNMFVEVYVSSRDDDDSQSDAMPCALSIIRDPSDWYVFAAITSQSHLINILIQSDRKQGPTWDDVTWHVSRNSIEVKLPRGFQLDVMFQEDDFKMIWNIVQYTRRTEASLHPRAGENLIFSNTLKTFQYMDPGPVKAFPAERSERCRIALFERSVQVTQGTGTRTAHRGFRLAVVTSPKTKTLSNVQHILGYDAPIVFGLLRGEDGVPALMLKVTEDGRARSMVLGFHEVEERTTMQSLLLAMGPDDMEFRKVTELSIRSYTIEQPPDMEKGQPAVTHLQLPSGNVSVIDLEHVVPTHSYGPTILSEHLRVFVASEFGSVTDRINLGPGELKLGLDANKKTGLSLYRPGQEDLTVAVAENLVNKDTPAQLTAFVQKAKVTPMIRKFEFSSSEDLHAFEEAVTGFRVLFDGFSSSFTISRRRMVVPIYKKWEATQVRIQVVQQEKVIQLLAFFSDFSHGQCMNFVLKGTDVLEVFNRAGKFGIRVVDAKFALPKNDGDPASEFLCLDMPEYPIEHDDISILFNSETGRRTGVGAQAIAHGFPQALATIPNFYFHGQQRES</sequence>
<evidence type="ECO:0000259" key="2">
    <source>
        <dbReference type="Pfam" id="PF24586"/>
    </source>
</evidence>
<dbReference type="Pfam" id="PF24587">
    <property type="entry name" value="DUF7612"/>
    <property type="match status" value="1"/>
</dbReference>
<feature type="compositionally biased region" description="Pro residues" evidence="1">
    <location>
        <begin position="55"/>
        <end position="70"/>
    </location>
</feature>
<accession>A0A507QKM7</accession>
<evidence type="ECO:0000313" key="7">
    <source>
        <dbReference type="Proteomes" id="UP000319663"/>
    </source>
</evidence>
<feature type="compositionally biased region" description="Low complexity" evidence="1">
    <location>
        <begin position="81"/>
        <end position="100"/>
    </location>
</feature>